<sequence>MTVTTTETRDTLKGYFKVNTIPSESHFDNLIDGMLNQSSDGIARSSGNHPLCIAASGDADGGREVIEFYEDFSKGDPEWVLCLEPKSDPDDAGTAKQGFSIGDGEGNSRLFIDKATGNVGIGTVTPSIDLAIGNGGIGLNREGDDELAIYTGKNERIRIDASGNVGYEKLSEHISPSVSFRSLGELLADGRPVDDIFDGPRLEHGFLDGEELDRLRRGTTLRISDLIHDIMDVPGVRAVRDIRLKSGDQEETWFLKLDPDKVPAFDLENSAIRLEKDGLPVKLDTDGIIEDYRKSQESIAAEPASSVELDLVPPHVHWLDKTAMATFEAAFEDWLGKKREYWRTKYGL</sequence>
<evidence type="ECO:0000313" key="1">
    <source>
        <dbReference type="EMBL" id="VFJ99672.1"/>
    </source>
</evidence>
<dbReference type="AlphaFoldDB" id="A0A450V4E0"/>
<accession>A0A450V4E0</accession>
<protein>
    <submittedName>
        <fullName evidence="1">Uncharacterized protein</fullName>
    </submittedName>
</protein>
<proteinExistence type="predicted"/>
<reference evidence="1" key="1">
    <citation type="submission" date="2019-02" db="EMBL/GenBank/DDBJ databases">
        <authorList>
            <person name="Gruber-Vodicka R. H."/>
            <person name="Seah K. B. B."/>
        </authorList>
    </citation>
    <scope>NUCLEOTIDE SEQUENCE</scope>
    <source>
        <strain evidence="1">BECK_M6</strain>
    </source>
</reference>
<name>A0A450V4E0_9GAMM</name>
<gene>
    <name evidence="1" type="ORF">BECKLFY1418A_GA0070994_110311</name>
</gene>
<organism evidence="1">
    <name type="scientific">Candidatus Kentrum sp. LFY</name>
    <dbReference type="NCBI Taxonomy" id="2126342"/>
    <lineage>
        <taxon>Bacteria</taxon>
        <taxon>Pseudomonadati</taxon>
        <taxon>Pseudomonadota</taxon>
        <taxon>Gammaproteobacteria</taxon>
        <taxon>Candidatus Kentrum</taxon>
    </lineage>
</organism>
<dbReference type="EMBL" id="CAADFH010000103">
    <property type="protein sequence ID" value="VFJ99672.1"/>
    <property type="molecule type" value="Genomic_DNA"/>
</dbReference>